<proteinExistence type="predicted"/>
<reference evidence="2" key="1">
    <citation type="submission" date="2025-08" db="UniProtKB">
        <authorList>
            <consortium name="RefSeq"/>
        </authorList>
    </citation>
    <scope>IDENTIFICATION</scope>
</reference>
<organism evidence="1 2">
    <name type="scientific">Derxia gummosa DSM 723</name>
    <dbReference type="NCBI Taxonomy" id="1121388"/>
    <lineage>
        <taxon>Bacteria</taxon>
        <taxon>Pseudomonadati</taxon>
        <taxon>Pseudomonadota</taxon>
        <taxon>Betaproteobacteria</taxon>
        <taxon>Burkholderiales</taxon>
        <taxon>Alcaligenaceae</taxon>
        <taxon>Derxia</taxon>
    </lineage>
</organism>
<accession>A0AC36KL97</accession>
<keyword evidence="1" id="KW-1185">Reference proteome</keyword>
<sequence>MKSRIRYKILPKPSQGLVRITDEFEFAGPNSSAMNRIACDPPHIFKVQGLTMKKSLLVASLLAVALAACGEKPAPAPAPEPTPAPAPAPAAEPAPAPAAEPAPAPAAEPAPAPAPATEEKK</sequence>
<dbReference type="Proteomes" id="UP000675920">
    <property type="component" value="Unplaced"/>
</dbReference>
<evidence type="ECO:0000313" key="2">
    <source>
        <dbReference type="RefSeq" id="WP_156924372.1"/>
    </source>
</evidence>
<protein>
    <submittedName>
        <fullName evidence="2">Uncharacterized protein</fullName>
    </submittedName>
</protein>
<evidence type="ECO:0000313" key="1">
    <source>
        <dbReference type="Proteomes" id="UP000675920"/>
    </source>
</evidence>
<dbReference type="RefSeq" id="WP_156924372.1">
    <property type="nucleotide sequence ID" value="NZ_AXWS01000008.1"/>
</dbReference>
<name>A0AC36KL97_9BURK</name>